<dbReference type="Proteomes" id="UP000737018">
    <property type="component" value="Unassembled WGS sequence"/>
</dbReference>
<evidence type="ECO:0000313" key="2">
    <source>
        <dbReference type="EMBL" id="KAF3958494.1"/>
    </source>
</evidence>
<evidence type="ECO:0000313" key="3">
    <source>
        <dbReference type="Proteomes" id="UP000737018"/>
    </source>
</evidence>
<reference evidence="2" key="1">
    <citation type="submission" date="2020-03" db="EMBL/GenBank/DDBJ databases">
        <title>Castanea mollissima Vanexum genome sequencing.</title>
        <authorList>
            <person name="Staton M."/>
        </authorList>
    </citation>
    <scope>NUCLEOTIDE SEQUENCE</scope>
    <source>
        <tissue evidence="2">Leaf</tissue>
    </source>
</reference>
<evidence type="ECO:0000256" key="1">
    <source>
        <dbReference type="SAM" id="MobiDB-lite"/>
    </source>
</evidence>
<accession>A0A8J4R3L7</accession>
<organism evidence="2 3">
    <name type="scientific">Castanea mollissima</name>
    <name type="common">Chinese chestnut</name>
    <dbReference type="NCBI Taxonomy" id="60419"/>
    <lineage>
        <taxon>Eukaryota</taxon>
        <taxon>Viridiplantae</taxon>
        <taxon>Streptophyta</taxon>
        <taxon>Embryophyta</taxon>
        <taxon>Tracheophyta</taxon>
        <taxon>Spermatophyta</taxon>
        <taxon>Magnoliopsida</taxon>
        <taxon>eudicotyledons</taxon>
        <taxon>Gunneridae</taxon>
        <taxon>Pentapetalae</taxon>
        <taxon>rosids</taxon>
        <taxon>fabids</taxon>
        <taxon>Fagales</taxon>
        <taxon>Fagaceae</taxon>
        <taxon>Castanea</taxon>
    </lineage>
</organism>
<comment type="caution">
    <text evidence="2">The sequence shown here is derived from an EMBL/GenBank/DDBJ whole genome shotgun (WGS) entry which is preliminary data.</text>
</comment>
<keyword evidence="3" id="KW-1185">Reference proteome</keyword>
<dbReference type="AlphaFoldDB" id="A0A8J4R3L7"/>
<name>A0A8J4R3L7_9ROSI</name>
<sequence>MNSFQTVSQGVHDDRGEAVYLAGDGASGESVRGAQSGANGFVDGDQVGVPEPGQDVPSGRHDPTTPPPPRRRQGGNRVGLRIGRQRFHRDSQRVHDALRSGGACALRSLLGEHHFPVQQPEGTFWVWHRIQILSSKSDRILHDSKMGNRILRSQIL</sequence>
<proteinExistence type="predicted"/>
<feature type="region of interest" description="Disordered" evidence="1">
    <location>
        <begin position="1"/>
        <end position="93"/>
    </location>
</feature>
<protein>
    <submittedName>
        <fullName evidence="2">Uncharacterized protein</fullName>
    </submittedName>
</protein>
<gene>
    <name evidence="2" type="ORF">CMV_016616</name>
</gene>
<dbReference type="EMBL" id="JRKL02002546">
    <property type="protein sequence ID" value="KAF3958494.1"/>
    <property type="molecule type" value="Genomic_DNA"/>
</dbReference>